<dbReference type="EMBL" id="FO082872">
    <property type="protein sequence ID" value="CCF73693.1"/>
    <property type="molecule type" value="Genomic_DNA"/>
</dbReference>
<proteinExistence type="predicted"/>
<reference evidence="1 2" key="3">
    <citation type="journal article" date="2016" name="Sci. Rep.">
        <title>Genome-wide diversity and gene expression profiling of Babesia microti isolates identify polymorphic genes that mediate host-pathogen interactions.</title>
        <authorList>
            <person name="Silva J.C."/>
            <person name="Cornillot E."/>
            <person name="McCracken C."/>
            <person name="Usmani-Brown S."/>
            <person name="Dwivedi A."/>
            <person name="Ifeonu O.O."/>
            <person name="Crabtree J."/>
            <person name="Gotia H.T."/>
            <person name="Virji A.Z."/>
            <person name="Reynes C."/>
            <person name="Colinge J."/>
            <person name="Kumar V."/>
            <person name="Lawres L."/>
            <person name="Pazzi J.E."/>
            <person name="Pablo J.V."/>
            <person name="Hung C."/>
            <person name="Brancato J."/>
            <person name="Kumari P."/>
            <person name="Orvis J."/>
            <person name="Tretina K."/>
            <person name="Chibucos M."/>
            <person name="Ott S."/>
            <person name="Sadzewicz L."/>
            <person name="Sengamalay N."/>
            <person name="Shetty A.C."/>
            <person name="Su Q."/>
            <person name="Tallon L."/>
            <person name="Fraser C.M."/>
            <person name="Frutos R."/>
            <person name="Molina D.M."/>
            <person name="Krause P.J."/>
            <person name="Ben Mamoun C."/>
        </authorList>
    </citation>
    <scope>NUCLEOTIDE SEQUENCE [LARGE SCALE GENOMIC DNA]</scope>
    <source>
        <strain evidence="1 2">RI</strain>
    </source>
</reference>
<name>I7I8U4_BABMR</name>
<dbReference type="AlphaFoldDB" id="I7I8U4"/>
<gene>
    <name evidence="1" type="ORF">BMR1_02g02690</name>
</gene>
<dbReference type="VEuPathDB" id="PiroplasmaDB:BMR1_02g02690"/>
<dbReference type="GeneID" id="24424321"/>
<accession>I7I8U4</accession>
<keyword evidence="2" id="KW-1185">Reference proteome</keyword>
<evidence type="ECO:0000313" key="1">
    <source>
        <dbReference type="EMBL" id="CCF73693.1"/>
    </source>
</evidence>
<dbReference type="Proteomes" id="UP000002899">
    <property type="component" value="Chromosome II"/>
</dbReference>
<dbReference type="KEGG" id="bmic:BMR1_02g02690"/>
<organism evidence="1 2">
    <name type="scientific">Babesia microti (strain RI)</name>
    <dbReference type="NCBI Taxonomy" id="1133968"/>
    <lineage>
        <taxon>Eukaryota</taxon>
        <taxon>Sar</taxon>
        <taxon>Alveolata</taxon>
        <taxon>Apicomplexa</taxon>
        <taxon>Aconoidasida</taxon>
        <taxon>Piroplasmida</taxon>
        <taxon>Babesiidae</taxon>
        <taxon>Babesia</taxon>
    </lineage>
</organism>
<reference evidence="1 2" key="2">
    <citation type="journal article" date="2013" name="PLoS ONE">
        <title>Whole genome mapping and re-organization of the nuclear and mitochondrial genomes of Babesia microti isolates.</title>
        <authorList>
            <person name="Cornillot E."/>
            <person name="Dassouli A."/>
            <person name="Garg A."/>
            <person name="Pachikara N."/>
            <person name="Randazzo S."/>
            <person name="Depoix D."/>
            <person name="Carcy B."/>
            <person name="Delbecq S."/>
            <person name="Frutos R."/>
            <person name="Silva J.C."/>
            <person name="Sutton R."/>
            <person name="Krause P.J."/>
            <person name="Mamoun C.B."/>
        </authorList>
    </citation>
    <scope>NUCLEOTIDE SEQUENCE [LARGE SCALE GENOMIC DNA]</scope>
    <source>
        <strain evidence="1 2">RI</strain>
    </source>
</reference>
<protein>
    <submittedName>
        <fullName evidence="1">BmGPI7, B microti specific</fullName>
    </submittedName>
</protein>
<evidence type="ECO:0000313" key="2">
    <source>
        <dbReference type="Proteomes" id="UP000002899"/>
    </source>
</evidence>
<reference evidence="1 2" key="1">
    <citation type="journal article" date="2012" name="Nucleic Acids Res.">
        <title>Sequencing of the smallest Apicomplexan genome from the human pathogen Babesia microti.</title>
        <authorList>
            <person name="Cornillot E."/>
            <person name="Hadj-Kaddour K."/>
            <person name="Dassouli A."/>
            <person name="Noel B."/>
            <person name="Ranwez V."/>
            <person name="Vacherie B."/>
            <person name="Augagneur Y."/>
            <person name="Bres V."/>
            <person name="Duclos A."/>
            <person name="Randazzo S."/>
            <person name="Carcy B."/>
            <person name="Debierre-Grockiego F."/>
            <person name="Delbecq S."/>
            <person name="Moubri-Menage K."/>
            <person name="Shams-Eldin H."/>
            <person name="Usmani-Brown S."/>
            <person name="Bringaud F."/>
            <person name="Wincker P."/>
            <person name="Vivares C.P."/>
            <person name="Schwarz R.T."/>
            <person name="Schetters T.P."/>
            <person name="Krause P.J."/>
            <person name="Gorenflot A."/>
            <person name="Berry V."/>
            <person name="Barbe V."/>
            <person name="Ben Mamoun C."/>
        </authorList>
    </citation>
    <scope>NUCLEOTIDE SEQUENCE [LARGE SCALE GENOMIC DNA]</scope>
    <source>
        <strain evidence="1 2">RI</strain>
    </source>
</reference>
<sequence length="833" mass="96790">MNEYLIYCIVSVSLINGITASIKHKISSDIVRIFSDESLNLNEDTLPKWITTKYHKEGDRHRFDLTVDESHKLKYILWDGIKKEITNKEVSKYRIYLCNAHVFNAKLTLVKNNNDEFVLIENMNLTKIPLWMKMNLIAEKYHYKKPIYVDIVNLPKEIAKINIDGIELVKLSNDYSENNFIKGIKWDDIWEYICPDGFEINDLAYEKIKTTVYLKITLKDIDKKSVKMIEKKINLNEKISNNKTHKTYLRRYLGSGNLSNKKLLDIDLHSDELSDKIEALAFYNKILIRINPEVSNEYGIGSLNWIHKIYTSDGTYIHASTIEPLEINKLLLSIYYSHGGEIFIARHLNMIEVDKIPNWIKKINESIVSFISDNKGTSFDLCEETLPTILTLNQNNPDFIMLKVKHDEEIKNRITEISMDSINITNIKYSQPLDRILIKREENDIYINILTKIYDRWNYDFSSNLLKLSCKKTPGWLKFEQKGVKSQMTLDLTRDVIDPNISATQFKNLLILEANHESGYYGMHNISWNGRWMYTTDNMPIGLIILESIDRNLIEITLINLSFYNTTKYNYKTQLVKIPNWISAISKEFSQEYAQGKPLDISNDTLPSNIISRNYGSVIDLESKNIYDAEHKISKIIWKGEVSNIQKGLFTKATLKIDDEGFLDAQIEYIDGRDLRFDMFKSTSKGKTPLWIKEINKDMAKRMENKIGVTLKLCENSIISEMDVNHDEFQTEFVIKEDLKKTNDIIGVDWGTGADFISYEDEIIEKVNLNKKNKEILITKSIMKDGISEKRLDKGVMKCTETPKWFSADVGNNAMFQTLTTVMLIVPLYCLTY</sequence>
<dbReference type="RefSeq" id="XP_012648302.1">
    <property type="nucleotide sequence ID" value="XM_012792848.1"/>
</dbReference>